<evidence type="ECO:0000313" key="6">
    <source>
        <dbReference type="EMBL" id="RRT40171.1"/>
    </source>
</evidence>
<protein>
    <recommendedName>
        <fullName evidence="2">thioredoxin-dependent peroxiredoxin</fullName>
        <ecNumber evidence="2">1.11.1.24</ecNumber>
    </recommendedName>
</protein>
<dbReference type="AlphaFoldDB" id="A0A426XL51"/>
<keyword evidence="3" id="KW-0560">Oxidoreductase</keyword>
<dbReference type="GO" id="GO:0006979">
    <property type="term" value="P:response to oxidative stress"/>
    <property type="evidence" value="ECO:0007669"/>
    <property type="project" value="TreeGrafter"/>
</dbReference>
<dbReference type="EC" id="1.11.1.24" evidence="2"/>
<dbReference type="InterPro" id="IPR050217">
    <property type="entry name" value="Peroxiredoxin"/>
</dbReference>
<dbReference type="Proteomes" id="UP000287651">
    <property type="component" value="Unassembled WGS sequence"/>
</dbReference>
<gene>
    <name evidence="6" type="ORF">B296_00046577</name>
</gene>
<feature type="domain" description="Peroxiredoxin C-terminal" evidence="5">
    <location>
        <begin position="180"/>
        <end position="214"/>
    </location>
</feature>
<sequence length="217" mass="23349">MGSNLEQVHRYPPRLPFDVSCDSGSLLKAQPPPLSLWSLILAKSERSKSSEGKEARRGDTSSSVAMASCYVASVVSSKAATPMASLASPPYPPSKTLAIPKGFVGLRAGRTFSARSPRLASAPRSSSRGFTVKASSEFSHLAWVQTDRKSGGLGDLKYPLISDVTKSISKSYRVLIPDQALQYVQENPDEVCPAGWKPGEKSMKPDPKLSKEYFAAI</sequence>
<evidence type="ECO:0000256" key="2">
    <source>
        <dbReference type="ARBA" id="ARBA00013017"/>
    </source>
</evidence>
<dbReference type="SUPFAM" id="SSF52833">
    <property type="entry name" value="Thioredoxin-like"/>
    <property type="match status" value="1"/>
</dbReference>
<proteinExistence type="inferred from homology"/>
<comment type="similarity">
    <text evidence="1">Belongs to the peroxiredoxin family. AhpC/Prx1 subfamily.</text>
</comment>
<organism evidence="6 7">
    <name type="scientific">Ensete ventricosum</name>
    <name type="common">Abyssinian banana</name>
    <name type="synonym">Musa ensete</name>
    <dbReference type="NCBI Taxonomy" id="4639"/>
    <lineage>
        <taxon>Eukaryota</taxon>
        <taxon>Viridiplantae</taxon>
        <taxon>Streptophyta</taxon>
        <taxon>Embryophyta</taxon>
        <taxon>Tracheophyta</taxon>
        <taxon>Spermatophyta</taxon>
        <taxon>Magnoliopsida</taxon>
        <taxon>Liliopsida</taxon>
        <taxon>Zingiberales</taxon>
        <taxon>Musaceae</taxon>
        <taxon>Ensete</taxon>
    </lineage>
</organism>
<dbReference type="GO" id="GO:0008379">
    <property type="term" value="F:thioredoxin peroxidase activity"/>
    <property type="evidence" value="ECO:0007669"/>
    <property type="project" value="TreeGrafter"/>
</dbReference>
<dbReference type="GO" id="GO:0033554">
    <property type="term" value="P:cellular response to stress"/>
    <property type="evidence" value="ECO:0007669"/>
    <property type="project" value="TreeGrafter"/>
</dbReference>
<dbReference type="Gene3D" id="3.40.30.10">
    <property type="entry name" value="Glutaredoxin"/>
    <property type="match status" value="2"/>
</dbReference>
<dbReference type="GO" id="GO:0042744">
    <property type="term" value="P:hydrogen peroxide catabolic process"/>
    <property type="evidence" value="ECO:0007669"/>
    <property type="project" value="TreeGrafter"/>
</dbReference>
<dbReference type="InterPro" id="IPR036249">
    <property type="entry name" value="Thioredoxin-like_sf"/>
</dbReference>
<comment type="catalytic activity">
    <reaction evidence="4">
        <text>a hydroperoxide + [thioredoxin]-dithiol = an alcohol + [thioredoxin]-disulfide + H2O</text>
        <dbReference type="Rhea" id="RHEA:62620"/>
        <dbReference type="Rhea" id="RHEA-COMP:10698"/>
        <dbReference type="Rhea" id="RHEA-COMP:10700"/>
        <dbReference type="ChEBI" id="CHEBI:15377"/>
        <dbReference type="ChEBI" id="CHEBI:29950"/>
        <dbReference type="ChEBI" id="CHEBI:30879"/>
        <dbReference type="ChEBI" id="CHEBI:35924"/>
        <dbReference type="ChEBI" id="CHEBI:50058"/>
        <dbReference type="EC" id="1.11.1.24"/>
    </reaction>
</comment>
<name>A0A426XL51_ENSVE</name>
<evidence type="ECO:0000313" key="7">
    <source>
        <dbReference type="Proteomes" id="UP000287651"/>
    </source>
</evidence>
<comment type="caution">
    <text evidence="6">The sequence shown here is derived from an EMBL/GenBank/DDBJ whole genome shotgun (WGS) entry which is preliminary data.</text>
</comment>
<dbReference type="PANTHER" id="PTHR10681">
    <property type="entry name" value="THIOREDOXIN PEROXIDASE"/>
    <property type="match status" value="1"/>
</dbReference>
<evidence type="ECO:0000256" key="1">
    <source>
        <dbReference type="ARBA" id="ARBA00009796"/>
    </source>
</evidence>
<dbReference type="PANTHER" id="PTHR10681:SF128">
    <property type="entry name" value="THIOREDOXIN-DEPENDENT PEROXIDE REDUCTASE, MITOCHONDRIAL"/>
    <property type="match status" value="1"/>
</dbReference>
<reference evidence="6 7" key="1">
    <citation type="journal article" date="2014" name="Agronomy (Basel)">
        <title>A Draft Genome Sequence for Ensete ventricosum, the Drought-Tolerant Tree Against Hunger.</title>
        <authorList>
            <person name="Harrison J."/>
            <person name="Moore K.A."/>
            <person name="Paszkiewicz K."/>
            <person name="Jones T."/>
            <person name="Grant M."/>
            <person name="Ambacheew D."/>
            <person name="Muzemil S."/>
            <person name="Studholme D.J."/>
        </authorList>
    </citation>
    <scope>NUCLEOTIDE SEQUENCE [LARGE SCALE GENOMIC DNA]</scope>
</reference>
<accession>A0A426XL51</accession>
<dbReference type="EMBL" id="AMZH03019594">
    <property type="protein sequence ID" value="RRT40171.1"/>
    <property type="molecule type" value="Genomic_DNA"/>
</dbReference>
<evidence type="ECO:0000259" key="5">
    <source>
        <dbReference type="Pfam" id="PF10417"/>
    </source>
</evidence>
<dbReference type="Pfam" id="PF10417">
    <property type="entry name" value="1-cysPrx_C"/>
    <property type="match status" value="1"/>
</dbReference>
<dbReference type="GO" id="GO:0045454">
    <property type="term" value="P:cell redox homeostasis"/>
    <property type="evidence" value="ECO:0007669"/>
    <property type="project" value="TreeGrafter"/>
</dbReference>
<evidence type="ECO:0000256" key="4">
    <source>
        <dbReference type="ARBA" id="ARBA00049091"/>
    </source>
</evidence>
<dbReference type="InterPro" id="IPR019479">
    <property type="entry name" value="Peroxiredoxin_C"/>
</dbReference>
<evidence type="ECO:0000256" key="3">
    <source>
        <dbReference type="ARBA" id="ARBA00023002"/>
    </source>
</evidence>